<dbReference type="RefSeq" id="WP_172832210.1">
    <property type="nucleotide sequence ID" value="NZ_LT629710.1"/>
</dbReference>
<name>A0A1H0JH99_9ACTN</name>
<proteinExistence type="predicted"/>
<protein>
    <submittedName>
        <fullName evidence="1">Uncharacterized protein</fullName>
    </submittedName>
</protein>
<keyword evidence="2" id="KW-1185">Reference proteome</keyword>
<organism evidence="1 2">
    <name type="scientific">Nakamurella panacisegetis</name>
    <dbReference type="NCBI Taxonomy" id="1090615"/>
    <lineage>
        <taxon>Bacteria</taxon>
        <taxon>Bacillati</taxon>
        <taxon>Actinomycetota</taxon>
        <taxon>Actinomycetes</taxon>
        <taxon>Nakamurellales</taxon>
        <taxon>Nakamurellaceae</taxon>
        <taxon>Nakamurella</taxon>
    </lineage>
</organism>
<dbReference type="Proteomes" id="UP000198741">
    <property type="component" value="Chromosome I"/>
</dbReference>
<reference evidence="1 2" key="1">
    <citation type="submission" date="2016-10" db="EMBL/GenBank/DDBJ databases">
        <authorList>
            <person name="de Groot N.N."/>
        </authorList>
    </citation>
    <scope>NUCLEOTIDE SEQUENCE [LARGE SCALE GENOMIC DNA]</scope>
    <source>
        <strain evidence="2">P4-7,KCTC 19426,CECT 7604</strain>
    </source>
</reference>
<dbReference type="AlphaFoldDB" id="A0A1H0JH99"/>
<sequence length="156" mass="16774">MDVPSRIHFYSAVTGVSFELPPGFEAGAQDERSAQYEWRDEDDDQVLARVVVQQMDVGAAAVRTVAEAFAAADGDLVEERLAVIDDCPTATVVVHLPHGVRGSTPVTGPGGDDLVAHFTAVEFSGAVRTVAAFAPWADRDRWIPVFDEAVASCRFL</sequence>
<evidence type="ECO:0000313" key="1">
    <source>
        <dbReference type="EMBL" id="SDO43086.1"/>
    </source>
</evidence>
<dbReference type="EMBL" id="LT629710">
    <property type="protein sequence ID" value="SDO43086.1"/>
    <property type="molecule type" value="Genomic_DNA"/>
</dbReference>
<gene>
    <name evidence="1" type="ORF">SAMN04515671_0913</name>
</gene>
<evidence type="ECO:0000313" key="2">
    <source>
        <dbReference type="Proteomes" id="UP000198741"/>
    </source>
</evidence>
<accession>A0A1H0JH99</accession>
<dbReference type="STRING" id="1090615.SAMN04515671_0913"/>